<dbReference type="Proteomes" id="UP000887564">
    <property type="component" value="Unplaced"/>
</dbReference>
<protein>
    <submittedName>
        <fullName evidence="2">Uncharacterized protein</fullName>
    </submittedName>
</protein>
<accession>A0A914R845</accession>
<keyword evidence="1" id="KW-1185">Reference proteome</keyword>
<reference evidence="2" key="1">
    <citation type="submission" date="2022-11" db="UniProtKB">
        <authorList>
            <consortium name="WormBaseParasite"/>
        </authorList>
    </citation>
    <scope>IDENTIFICATION</scope>
</reference>
<dbReference type="AlphaFoldDB" id="A0A914R845"/>
<evidence type="ECO:0000313" key="1">
    <source>
        <dbReference type="Proteomes" id="UP000887564"/>
    </source>
</evidence>
<evidence type="ECO:0000313" key="2">
    <source>
        <dbReference type="WBParaSite" id="PEQ_0000263101-mRNA-1"/>
    </source>
</evidence>
<organism evidence="1 2">
    <name type="scientific">Parascaris equorum</name>
    <name type="common">Equine roundworm</name>
    <dbReference type="NCBI Taxonomy" id="6256"/>
    <lineage>
        <taxon>Eukaryota</taxon>
        <taxon>Metazoa</taxon>
        <taxon>Ecdysozoa</taxon>
        <taxon>Nematoda</taxon>
        <taxon>Chromadorea</taxon>
        <taxon>Rhabditida</taxon>
        <taxon>Spirurina</taxon>
        <taxon>Ascaridomorpha</taxon>
        <taxon>Ascaridoidea</taxon>
        <taxon>Ascarididae</taxon>
        <taxon>Parascaris</taxon>
    </lineage>
</organism>
<name>A0A914R845_PAREQ</name>
<dbReference type="WBParaSite" id="PEQ_0000263101-mRNA-1">
    <property type="protein sequence ID" value="PEQ_0000263101-mRNA-1"/>
    <property type="gene ID" value="PEQ_0000263101"/>
</dbReference>
<proteinExistence type="predicted"/>
<sequence>MFAIHRKSTGPSATELLEASRKEYVKTEALKNAKIGNSNSLLYLLQISL</sequence>